<protein>
    <recommendedName>
        <fullName evidence="3">Acetaldehyde dehydrogenase</fullName>
    </recommendedName>
</protein>
<accession>A0A1I3ZC08</accession>
<dbReference type="EMBL" id="FOSB01000013">
    <property type="protein sequence ID" value="SFK41231.1"/>
    <property type="molecule type" value="Genomic_DNA"/>
</dbReference>
<dbReference type="AlphaFoldDB" id="A0A1I3ZC08"/>
<evidence type="ECO:0000313" key="2">
    <source>
        <dbReference type="Proteomes" id="UP000183557"/>
    </source>
</evidence>
<evidence type="ECO:0008006" key="3">
    <source>
        <dbReference type="Google" id="ProtNLM"/>
    </source>
</evidence>
<dbReference type="OrthoDB" id="3725739at2"/>
<dbReference type="Proteomes" id="UP000183557">
    <property type="component" value="Unassembled WGS sequence"/>
</dbReference>
<dbReference type="RefSeq" id="WP_075037956.1">
    <property type="nucleotide sequence ID" value="NZ_FOSB01000013.1"/>
</dbReference>
<evidence type="ECO:0000313" key="1">
    <source>
        <dbReference type="EMBL" id="SFK41231.1"/>
    </source>
</evidence>
<sequence>MVERVKATDATLNLLEKLKEKHGPLIFHQSGGCCDGSSPMCYQEGDLLIGSQDVLLGEIGDTPFYINKRQYDYWKHTQLIIDVVDGRGGMFSLEGVEGKRFLTRSRAFTDAEYKELQEASES</sequence>
<name>A0A1I3ZC08_HALDA</name>
<dbReference type="InterPro" id="IPR008497">
    <property type="entry name" value="DUF779"/>
</dbReference>
<dbReference type="STRING" id="240302.BN982_00937"/>
<proteinExistence type="predicted"/>
<dbReference type="PIRSF" id="PIRSF009151">
    <property type="entry name" value="DUF779"/>
    <property type="match status" value="1"/>
</dbReference>
<reference evidence="2" key="1">
    <citation type="submission" date="2016-10" db="EMBL/GenBank/DDBJ databases">
        <authorList>
            <person name="Varghese N."/>
            <person name="Submissions S."/>
        </authorList>
    </citation>
    <scope>NUCLEOTIDE SEQUENCE [LARGE SCALE GENOMIC DNA]</scope>
    <source>
        <strain evidence="2">CGMCC 1.3704</strain>
    </source>
</reference>
<organism evidence="1 2">
    <name type="scientific">Halobacillus dabanensis</name>
    <dbReference type="NCBI Taxonomy" id="240302"/>
    <lineage>
        <taxon>Bacteria</taxon>
        <taxon>Bacillati</taxon>
        <taxon>Bacillota</taxon>
        <taxon>Bacilli</taxon>
        <taxon>Bacillales</taxon>
        <taxon>Bacillaceae</taxon>
        <taxon>Halobacillus</taxon>
    </lineage>
</organism>
<keyword evidence="2" id="KW-1185">Reference proteome</keyword>
<gene>
    <name evidence="1" type="ORF">SAMN04487936_11376</name>
</gene>
<dbReference type="Pfam" id="PF05610">
    <property type="entry name" value="DUF779"/>
    <property type="match status" value="1"/>
</dbReference>